<sequence>MEYTGRLRGQAVGRGGVKGKAPFKSEQGRLSVECAVSASAGFKRPRLARSRSSFLGEATAESGRSSKHSPHHRLQTECLSSSGAHINFSCKSHRCRNHASTKIEHESRMEAKRGKYGNGGRRRRAWLKGSRRENEQVRGTICGGKALKQEWLVVWW</sequence>
<feature type="region of interest" description="Disordered" evidence="1">
    <location>
        <begin position="51"/>
        <end position="75"/>
    </location>
</feature>
<feature type="region of interest" description="Disordered" evidence="1">
    <location>
        <begin position="1"/>
        <end position="20"/>
    </location>
</feature>
<name>A0A317XV40_9BASI</name>
<dbReference type="InParanoid" id="A0A317XV40"/>
<protein>
    <submittedName>
        <fullName evidence="2">Uncharacterized protein</fullName>
    </submittedName>
</protein>
<evidence type="ECO:0000313" key="2">
    <source>
        <dbReference type="EMBL" id="PWZ01673.1"/>
    </source>
</evidence>
<proteinExistence type="predicted"/>
<dbReference type="EMBL" id="KZ819190">
    <property type="protein sequence ID" value="PWZ01673.1"/>
    <property type="molecule type" value="Genomic_DNA"/>
</dbReference>
<accession>A0A317XV40</accession>
<dbReference type="Proteomes" id="UP000246740">
    <property type="component" value="Unassembled WGS sequence"/>
</dbReference>
<organism evidence="2 3">
    <name type="scientific">Testicularia cyperi</name>
    <dbReference type="NCBI Taxonomy" id="1882483"/>
    <lineage>
        <taxon>Eukaryota</taxon>
        <taxon>Fungi</taxon>
        <taxon>Dikarya</taxon>
        <taxon>Basidiomycota</taxon>
        <taxon>Ustilaginomycotina</taxon>
        <taxon>Ustilaginomycetes</taxon>
        <taxon>Ustilaginales</taxon>
        <taxon>Anthracoideaceae</taxon>
        <taxon>Testicularia</taxon>
    </lineage>
</organism>
<dbReference type="AlphaFoldDB" id="A0A317XV40"/>
<reference evidence="2 3" key="1">
    <citation type="journal article" date="2018" name="Mol. Biol. Evol.">
        <title>Broad Genomic Sampling Reveals a Smut Pathogenic Ancestry of the Fungal Clade Ustilaginomycotina.</title>
        <authorList>
            <person name="Kijpornyongpan T."/>
            <person name="Mondo S.J."/>
            <person name="Barry K."/>
            <person name="Sandor L."/>
            <person name="Lee J."/>
            <person name="Lipzen A."/>
            <person name="Pangilinan J."/>
            <person name="LaButti K."/>
            <person name="Hainaut M."/>
            <person name="Henrissat B."/>
            <person name="Grigoriev I.V."/>
            <person name="Spatafora J.W."/>
            <person name="Aime M.C."/>
        </authorList>
    </citation>
    <scope>NUCLEOTIDE SEQUENCE [LARGE SCALE GENOMIC DNA]</scope>
    <source>
        <strain evidence="2 3">MCA 3645</strain>
    </source>
</reference>
<evidence type="ECO:0000313" key="3">
    <source>
        <dbReference type="Proteomes" id="UP000246740"/>
    </source>
</evidence>
<evidence type="ECO:0000256" key="1">
    <source>
        <dbReference type="SAM" id="MobiDB-lite"/>
    </source>
</evidence>
<keyword evidence="3" id="KW-1185">Reference proteome</keyword>
<gene>
    <name evidence="2" type="ORF">BCV70DRAFT_78592</name>
</gene>